<keyword evidence="2" id="KW-1185">Reference proteome</keyword>
<dbReference type="STRING" id="966.BTA35_0205410"/>
<evidence type="ECO:0008006" key="3">
    <source>
        <dbReference type="Google" id="ProtNLM"/>
    </source>
</evidence>
<sequence>MSYIDLDTYSKRWIFRHKDLPITAEDLTAIKPMTAERSAQLWQSQISQKSSDHSFFQKDDWAGNSKTWLENGPWQQAWDCSRNDLPELMQQHFDWEDNTTVYVCYDSEHIIETTWAVFCRAWKNFLFLDDGTLLIGRKRKQVAQFFDNGDMRIGLRP</sequence>
<name>A0A1T1HC98_OCELI</name>
<dbReference type="Pfam" id="PF11163">
    <property type="entry name" value="DUF2947"/>
    <property type="match status" value="1"/>
</dbReference>
<evidence type="ECO:0000313" key="2">
    <source>
        <dbReference type="Proteomes" id="UP000190064"/>
    </source>
</evidence>
<dbReference type="Proteomes" id="UP000190064">
    <property type="component" value="Unassembled WGS sequence"/>
</dbReference>
<comment type="caution">
    <text evidence="1">The sequence shown here is derived from an EMBL/GenBank/DDBJ whole genome shotgun (WGS) entry which is preliminary data.</text>
</comment>
<gene>
    <name evidence="1" type="ORF">BTA35_0205410</name>
</gene>
<dbReference type="RefSeq" id="WP_078318810.1">
    <property type="nucleotide sequence ID" value="NZ_FXTS01000002.1"/>
</dbReference>
<dbReference type="EMBL" id="MTSD02000002">
    <property type="protein sequence ID" value="OOV87481.1"/>
    <property type="molecule type" value="Genomic_DNA"/>
</dbReference>
<accession>A0A1T1HC98</accession>
<protein>
    <recommendedName>
        <fullName evidence="3">DUF2947 domain-containing protein</fullName>
    </recommendedName>
</protein>
<dbReference type="InterPro" id="IPR021334">
    <property type="entry name" value="DUF2947"/>
</dbReference>
<evidence type="ECO:0000313" key="1">
    <source>
        <dbReference type="EMBL" id="OOV87481.1"/>
    </source>
</evidence>
<proteinExistence type="predicted"/>
<reference evidence="1" key="1">
    <citation type="submission" date="2017-02" db="EMBL/GenBank/DDBJ databases">
        <title>Draft Genome Sequence of the Salt Water Bacterium Oceanospirillum linum ATCC 11336.</title>
        <authorList>
            <person name="Trachtenberg A.M."/>
            <person name="Carney J.G."/>
            <person name="Linnane J.D."/>
            <person name="Rheaume B.A."/>
            <person name="Pitts N.L."/>
            <person name="Mykles D.L."/>
            <person name="Maclea K.S."/>
        </authorList>
    </citation>
    <scope>NUCLEOTIDE SEQUENCE [LARGE SCALE GENOMIC DNA]</scope>
    <source>
        <strain evidence="1">ATCC 11336</strain>
    </source>
</reference>
<dbReference type="AlphaFoldDB" id="A0A1T1HC98"/>
<organism evidence="1 2">
    <name type="scientific">Oceanospirillum linum</name>
    <dbReference type="NCBI Taxonomy" id="966"/>
    <lineage>
        <taxon>Bacteria</taxon>
        <taxon>Pseudomonadati</taxon>
        <taxon>Pseudomonadota</taxon>
        <taxon>Gammaproteobacteria</taxon>
        <taxon>Oceanospirillales</taxon>
        <taxon>Oceanospirillaceae</taxon>
        <taxon>Oceanospirillum</taxon>
    </lineage>
</organism>